<dbReference type="HOGENOM" id="CLU_066424_5_0_7"/>
<dbReference type="NCBIfam" id="TIGR02365">
    <property type="entry name" value="dha_L_ycgS"/>
    <property type="match status" value="1"/>
</dbReference>
<dbReference type="EMBL" id="CP000527">
    <property type="protein sequence ID" value="ABM29024.1"/>
    <property type="molecule type" value="Genomic_DNA"/>
</dbReference>
<name>A0A0H3ABH4_NITV4</name>
<dbReference type="Proteomes" id="UP000009173">
    <property type="component" value="Chromosome"/>
</dbReference>
<evidence type="ECO:0000256" key="1">
    <source>
        <dbReference type="ARBA" id="ARBA00022679"/>
    </source>
</evidence>
<accession>A0A0H3ABH4</accession>
<keyword evidence="2 4" id="KW-0418">Kinase</keyword>
<dbReference type="InterPro" id="IPR012737">
    <property type="entry name" value="DhaK_L_YcgS"/>
</dbReference>
<evidence type="ECO:0000259" key="3">
    <source>
        <dbReference type="PROSITE" id="PS51480"/>
    </source>
</evidence>
<dbReference type="InterPro" id="IPR036117">
    <property type="entry name" value="DhaL_dom_sf"/>
</dbReference>
<dbReference type="PANTHER" id="PTHR28629:SF4">
    <property type="entry name" value="TRIOKINASE_FMN CYCLASE"/>
    <property type="match status" value="1"/>
</dbReference>
<dbReference type="GO" id="GO:0019563">
    <property type="term" value="P:glycerol catabolic process"/>
    <property type="evidence" value="ECO:0007669"/>
    <property type="project" value="TreeGrafter"/>
</dbReference>
<dbReference type="PANTHER" id="PTHR28629">
    <property type="entry name" value="TRIOKINASE/FMN CYCLASE"/>
    <property type="match status" value="1"/>
</dbReference>
<dbReference type="InterPro" id="IPR050861">
    <property type="entry name" value="Dihydroxyacetone_Kinase"/>
</dbReference>
<dbReference type="SMR" id="A0A0H3ABH4"/>
<dbReference type="Gene3D" id="1.25.40.340">
    <property type="match status" value="1"/>
</dbReference>
<gene>
    <name evidence="4" type="ordered locus">Dvul_2008</name>
</gene>
<evidence type="ECO:0000313" key="4">
    <source>
        <dbReference type="EMBL" id="ABM29024.1"/>
    </source>
</evidence>
<evidence type="ECO:0000256" key="2">
    <source>
        <dbReference type="ARBA" id="ARBA00022777"/>
    </source>
</evidence>
<sequence>MQLTRKHVLTWLARLGDIMRENKAYLTDLDAAIGDADHGINMDRGFGKVQEKLAAFEDKDIGAILKDTGMVLLSSVGGASGPLYGTFFMKAGLAVAGKDTLDATETLTMLEAGVAGLVSRGRPVLQDKTMYDAWAPALDAFRAALGKGDDLALALDAAVDAAGEGMRATIPMQARKGRASYLGERSIGHQDPGATSTVFMLTALRDVVRG</sequence>
<dbReference type="GO" id="GO:0005829">
    <property type="term" value="C:cytosol"/>
    <property type="evidence" value="ECO:0007669"/>
    <property type="project" value="TreeGrafter"/>
</dbReference>
<dbReference type="GO" id="GO:0004371">
    <property type="term" value="F:glycerone kinase activity"/>
    <property type="evidence" value="ECO:0007669"/>
    <property type="project" value="InterPro"/>
</dbReference>
<protein>
    <submittedName>
        <fullName evidence="4">Dihydroxyacetone kinase DhaL subunit</fullName>
        <ecNumber evidence="4">2.7.1.121</ecNumber>
    </submittedName>
</protein>
<dbReference type="SMART" id="SM01120">
    <property type="entry name" value="Dak2"/>
    <property type="match status" value="1"/>
</dbReference>
<dbReference type="KEGG" id="dvl:Dvul_2008"/>
<dbReference type="AlphaFoldDB" id="A0A0H3ABH4"/>
<feature type="domain" description="DhaL" evidence="3">
    <location>
        <begin position="6"/>
        <end position="206"/>
    </location>
</feature>
<dbReference type="GO" id="GO:0047324">
    <property type="term" value="F:phosphoenolpyruvate-glycerone phosphotransferase activity"/>
    <property type="evidence" value="ECO:0007669"/>
    <property type="project" value="UniProtKB-EC"/>
</dbReference>
<dbReference type="Pfam" id="PF02734">
    <property type="entry name" value="Dak2"/>
    <property type="match status" value="1"/>
</dbReference>
<dbReference type="FunFam" id="1.25.40.340:FF:000002">
    <property type="entry name" value="Dihydroxyacetone kinase, L subunit"/>
    <property type="match status" value="1"/>
</dbReference>
<dbReference type="RefSeq" id="WP_010938279.1">
    <property type="nucleotide sequence ID" value="NC_008751.1"/>
</dbReference>
<proteinExistence type="predicted"/>
<reference evidence="5" key="1">
    <citation type="journal article" date="2009" name="Environ. Microbiol.">
        <title>Contribution of mobile genetic elements to Desulfovibrio vulgaris genome plasticity.</title>
        <authorList>
            <person name="Walker C.B."/>
            <person name="Stolyar S."/>
            <person name="Chivian D."/>
            <person name="Pinel N."/>
            <person name="Gabster J.A."/>
            <person name="Dehal P.S."/>
            <person name="He Z."/>
            <person name="Yang Z.K."/>
            <person name="Yen H.C."/>
            <person name="Zhou J."/>
            <person name="Wall J.D."/>
            <person name="Hazen T.C."/>
            <person name="Arkin A.P."/>
            <person name="Stahl D.A."/>
        </authorList>
    </citation>
    <scope>NUCLEOTIDE SEQUENCE [LARGE SCALE GENOMIC DNA]</scope>
    <source>
        <strain evidence="5">DP4</strain>
    </source>
</reference>
<evidence type="ECO:0000313" key="5">
    <source>
        <dbReference type="Proteomes" id="UP000009173"/>
    </source>
</evidence>
<keyword evidence="1 4" id="KW-0808">Transferase</keyword>
<dbReference type="InterPro" id="IPR004007">
    <property type="entry name" value="DhaL_dom"/>
</dbReference>
<dbReference type="SUPFAM" id="SSF101473">
    <property type="entry name" value="DhaL-like"/>
    <property type="match status" value="1"/>
</dbReference>
<dbReference type="PROSITE" id="PS51480">
    <property type="entry name" value="DHAL"/>
    <property type="match status" value="1"/>
</dbReference>
<dbReference type="EC" id="2.7.1.121" evidence="4"/>
<organism evidence="4 5">
    <name type="scientific">Nitratidesulfovibrio vulgaris (strain DP4)</name>
    <name type="common">Desulfovibrio vulgaris</name>
    <dbReference type="NCBI Taxonomy" id="391774"/>
    <lineage>
        <taxon>Bacteria</taxon>
        <taxon>Pseudomonadati</taxon>
        <taxon>Thermodesulfobacteriota</taxon>
        <taxon>Desulfovibrionia</taxon>
        <taxon>Desulfovibrionales</taxon>
        <taxon>Desulfovibrionaceae</taxon>
        <taxon>Nitratidesulfovibrio</taxon>
    </lineage>
</organism>